<reference evidence="2" key="1">
    <citation type="journal article" date="2005" name="J. Bacteriol.">
        <title>Genetic and structural analysis of the Bacteroides conjugative transposon CTn341.</title>
        <authorList>
            <person name="Bacic M."/>
            <person name="Parker A.C."/>
            <person name="Stagg J."/>
            <person name="Whitley H.P."/>
            <person name="Wells W.G."/>
            <person name="Jacob L.A."/>
            <person name="Smith C.J."/>
        </authorList>
    </citation>
    <scope>NUCLEOTIDE SEQUENCE</scope>
</reference>
<protein>
    <submittedName>
        <fullName evidence="2">Ctn001</fullName>
    </submittedName>
</protein>
<sequence length="131" mass="15750">MQLNHAYRPLGIRHPLGHRQRDSKRSVPNGDRHNRGYSFHNRLLRLHPLVIHPLILTDMAKRNSKTAAQQCRYYEVDNIFEYMVETYINGNISVFRELYHELNKDARKDFIDFLLSEVEPTYWREILKQTI</sequence>
<evidence type="ECO:0000313" key="2">
    <source>
        <dbReference type="EMBL" id="AAS83474.1"/>
    </source>
</evidence>
<accession>Q56VH7</accession>
<feature type="compositionally biased region" description="Basic and acidic residues" evidence="1">
    <location>
        <begin position="19"/>
        <end position="34"/>
    </location>
</feature>
<evidence type="ECO:0000256" key="1">
    <source>
        <dbReference type="SAM" id="MobiDB-lite"/>
    </source>
</evidence>
<organism evidence="2">
    <name type="scientific">Bacteroides fragilis</name>
    <dbReference type="NCBI Taxonomy" id="817"/>
    <lineage>
        <taxon>Bacteria</taxon>
        <taxon>Pseudomonadati</taxon>
        <taxon>Bacteroidota</taxon>
        <taxon>Bacteroidia</taxon>
        <taxon>Bacteroidales</taxon>
        <taxon>Bacteroidaceae</taxon>
        <taxon>Bacteroides</taxon>
    </lineage>
</organism>
<feature type="region of interest" description="Disordered" evidence="1">
    <location>
        <begin position="13"/>
        <end position="34"/>
    </location>
</feature>
<proteinExistence type="predicted"/>
<dbReference type="AlphaFoldDB" id="Q56VH7"/>
<dbReference type="EMBL" id="AY515263">
    <property type="protein sequence ID" value="AAS83474.1"/>
    <property type="molecule type" value="Genomic_DNA"/>
</dbReference>
<name>Q56VH7_BACFG</name>